<proteinExistence type="predicted"/>
<evidence type="ECO:0000313" key="3">
    <source>
        <dbReference type="Proteomes" id="UP001209570"/>
    </source>
</evidence>
<name>A0AAD5Q7L6_PYTIN</name>
<accession>A0AAD5Q7L6</accession>
<evidence type="ECO:0000256" key="1">
    <source>
        <dbReference type="SAM" id="MobiDB-lite"/>
    </source>
</evidence>
<dbReference type="EMBL" id="JAKCXM010000377">
    <property type="protein sequence ID" value="KAJ0394890.1"/>
    <property type="molecule type" value="Genomic_DNA"/>
</dbReference>
<reference evidence="2" key="1">
    <citation type="submission" date="2021-12" db="EMBL/GenBank/DDBJ databases">
        <title>Prjna785345.</title>
        <authorList>
            <person name="Rujirawat T."/>
            <person name="Krajaejun T."/>
        </authorList>
    </citation>
    <scope>NUCLEOTIDE SEQUENCE</scope>
    <source>
        <strain evidence="2">Pi057C3</strain>
    </source>
</reference>
<feature type="region of interest" description="Disordered" evidence="1">
    <location>
        <begin position="219"/>
        <end position="253"/>
    </location>
</feature>
<gene>
    <name evidence="2" type="ORF">P43SY_000061</name>
</gene>
<dbReference type="Proteomes" id="UP001209570">
    <property type="component" value="Unassembled WGS sequence"/>
</dbReference>
<evidence type="ECO:0000313" key="2">
    <source>
        <dbReference type="EMBL" id="KAJ0394890.1"/>
    </source>
</evidence>
<organism evidence="2 3">
    <name type="scientific">Pythium insidiosum</name>
    <name type="common">Pythiosis disease agent</name>
    <dbReference type="NCBI Taxonomy" id="114742"/>
    <lineage>
        <taxon>Eukaryota</taxon>
        <taxon>Sar</taxon>
        <taxon>Stramenopiles</taxon>
        <taxon>Oomycota</taxon>
        <taxon>Peronosporomycetes</taxon>
        <taxon>Pythiales</taxon>
        <taxon>Pythiaceae</taxon>
        <taxon>Pythium</taxon>
    </lineage>
</organism>
<protein>
    <submittedName>
        <fullName evidence="2">Uncharacterized protein</fullName>
    </submittedName>
</protein>
<feature type="region of interest" description="Disordered" evidence="1">
    <location>
        <begin position="88"/>
        <end position="109"/>
    </location>
</feature>
<feature type="compositionally biased region" description="Low complexity" evidence="1">
    <location>
        <begin position="231"/>
        <end position="253"/>
    </location>
</feature>
<comment type="caution">
    <text evidence="2">The sequence shown here is derived from an EMBL/GenBank/DDBJ whole genome shotgun (WGS) entry which is preliminary data.</text>
</comment>
<keyword evidence="3" id="KW-1185">Reference proteome</keyword>
<sequence>MTGMPPAAGGSCAASQPQGERNAAAAAAAWRFESQLRWPGARGRRLLDLVSSEAGDSSPFDLELCVPTAGHLALVLVRRCGSQAADDSAVSSSAPALPPGLPRHSSTPVVPSAAQLSAPRVIYVVDAVPPRRSPPATRPEDPQWSLLSKRAHSFGGVTSADSAAQYARHVLSPTEADDVELVEELFATTKVGKDASVLAKAPLLCARFDSRVIAVRFTRDDAARPPPPPSSSSSSSSPPASSSSDSKSPAPSASPLRCVVAREDGMCYIWEWGADLFQWTFLNRFCFLENPNLKWTRPVLAFTTISSRGDGALASDVAETTELAWWSAENKDAPRLWLRKIQYALDRNTFRTEIRVGSAFELPGVGQLLALESSRLGLWVVTRLHGVWFRGTGVLGTAKLSWRELSGADGEPDVDVLSCVHNVTGELLLLLPRALPGDAAAGLYVVSPERSSARGVRSRELFAIPDVARVERMAAHRQLLVLLREDESCVVCSLVTGERLVCLADPTTAWATRPATLELWTTTGRASAVGLWASHGFWELVTPAATAIAASLRRESVTSHPAQRALDALRSVKPYGASLQYDAVRFALEVLDAARSSVALAEAPSSADAQAMRLQAWQTAVQSISSPALLFSTLSPEETTPASLVDELARLVEAVYRVTHDVIVTGRLGATMDRREPATLKGLRHLTPANVEALHHLANWVLLAKRKLVRLQTTVYHKGKRHLRSRTVSSLTTLSNDGDIERDGSDEDAVAASTASDIPALTPMLELDPDESSSRVSRKLRPMTSLQFAAGSCSWRHGDEWLSQLESLLLDGVDLPVDPTASSAQKLTVPNHLLFHEERTLSDFQHALSSFSKHMYFESMSRLYLLHRPAVLLAFVRCIAEYSPRLFSLSGWMTAMRSHAERALTLLPPVQFFVARARQSRQEQRPLSSSARRGRARLRDTGLADGRHALLAYVRLLATCGFYLEAVRALLDADFFDECIEMFLVADTLPQRLQRAQRHASSSSATSKVNDAVSSAVYFALVEHSVQHRGAHDLVRLLQFKPPHVSTLLVLKALKHLLPHRIERADAPDSDRVTVGMLRPVLQSLLVEHRSNARTVITMK</sequence>
<dbReference type="AlphaFoldDB" id="A0AAD5Q7L6"/>